<dbReference type="PROSITE" id="PS50977">
    <property type="entry name" value="HTH_TETR_2"/>
    <property type="match status" value="1"/>
</dbReference>
<dbReference type="RefSeq" id="WP_090740004.1">
    <property type="nucleotide sequence ID" value="NZ_FOBW01000001.1"/>
</dbReference>
<evidence type="ECO:0000259" key="3">
    <source>
        <dbReference type="PROSITE" id="PS50977"/>
    </source>
</evidence>
<feature type="domain" description="HTH tetR-type" evidence="3">
    <location>
        <begin position="5"/>
        <end position="65"/>
    </location>
</feature>
<dbReference type="InterPro" id="IPR001647">
    <property type="entry name" value="HTH_TetR"/>
</dbReference>
<keyword evidence="1 2" id="KW-0238">DNA-binding</keyword>
<feature type="DNA-binding region" description="H-T-H motif" evidence="2">
    <location>
        <begin position="28"/>
        <end position="47"/>
    </location>
</feature>
<dbReference type="PANTHER" id="PTHR30055">
    <property type="entry name" value="HTH-TYPE TRANSCRIPTIONAL REGULATOR RUTR"/>
    <property type="match status" value="1"/>
</dbReference>
<dbReference type="SUPFAM" id="SSF46689">
    <property type="entry name" value="Homeodomain-like"/>
    <property type="match status" value="1"/>
</dbReference>
<evidence type="ECO:0000256" key="2">
    <source>
        <dbReference type="PROSITE-ProRule" id="PRU00335"/>
    </source>
</evidence>
<dbReference type="OrthoDB" id="9810023at2"/>
<evidence type="ECO:0000256" key="1">
    <source>
        <dbReference type="ARBA" id="ARBA00023125"/>
    </source>
</evidence>
<keyword evidence="5" id="KW-1185">Reference proteome</keyword>
<evidence type="ECO:0000313" key="4">
    <source>
        <dbReference type="EMBL" id="SEM11181.1"/>
    </source>
</evidence>
<dbReference type="EMBL" id="FOBW01000001">
    <property type="protein sequence ID" value="SEM11181.1"/>
    <property type="molecule type" value="Genomic_DNA"/>
</dbReference>
<dbReference type="GO" id="GO:0003677">
    <property type="term" value="F:DNA binding"/>
    <property type="evidence" value="ECO:0007669"/>
    <property type="project" value="UniProtKB-UniRule"/>
</dbReference>
<organism evidence="4 5">
    <name type="scientific">Mesobacillus persicus</name>
    <dbReference type="NCBI Taxonomy" id="930146"/>
    <lineage>
        <taxon>Bacteria</taxon>
        <taxon>Bacillati</taxon>
        <taxon>Bacillota</taxon>
        <taxon>Bacilli</taxon>
        <taxon>Bacillales</taxon>
        <taxon>Bacillaceae</taxon>
        <taxon>Mesobacillus</taxon>
    </lineage>
</organism>
<dbReference type="Pfam" id="PF00440">
    <property type="entry name" value="TetR_N"/>
    <property type="match status" value="1"/>
</dbReference>
<proteinExistence type="predicted"/>
<dbReference type="PROSITE" id="PS01081">
    <property type="entry name" value="HTH_TETR_1"/>
    <property type="match status" value="1"/>
</dbReference>
<protein>
    <submittedName>
        <fullName evidence="4">DNA-binding transcriptional regulator, AcrR family</fullName>
    </submittedName>
</protein>
<dbReference type="PANTHER" id="PTHR30055:SF222">
    <property type="entry name" value="REGULATORY PROTEIN"/>
    <property type="match status" value="1"/>
</dbReference>
<accession>A0A1H7VPK2</accession>
<dbReference type="InterPro" id="IPR023772">
    <property type="entry name" value="DNA-bd_HTH_TetR-type_CS"/>
</dbReference>
<dbReference type="AlphaFoldDB" id="A0A1H7VPK2"/>
<sequence>MGAKTDTKKKIIQKARKLFAERGFSGATTAEIARRVGVSEAALYKHFKSKKEIFLACITPSVHVKLDENKEPDVQDIIQARMDLVRNNLDSFNILFRESPYHPELAKMFLDQVYAQDQNMKQLMSKVSDGNLTTAQSLLYEIAITSAIWAILNFEKIQEQVTSEPSEKMTFGNVAEEIAGFVLNGVSGKQEINNG</sequence>
<dbReference type="PRINTS" id="PR00455">
    <property type="entry name" value="HTHTETR"/>
</dbReference>
<evidence type="ECO:0000313" key="5">
    <source>
        <dbReference type="Proteomes" id="UP000198553"/>
    </source>
</evidence>
<dbReference type="STRING" id="930146.SAMN05192533_10151"/>
<reference evidence="5" key="1">
    <citation type="submission" date="2016-10" db="EMBL/GenBank/DDBJ databases">
        <authorList>
            <person name="Varghese N."/>
            <person name="Submissions S."/>
        </authorList>
    </citation>
    <scope>NUCLEOTIDE SEQUENCE [LARGE SCALE GENOMIC DNA]</scope>
    <source>
        <strain evidence="5">B48,IBRC-M 10115,DSM 25386,CECT 8001</strain>
    </source>
</reference>
<dbReference type="Proteomes" id="UP000198553">
    <property type="component" value="Unassembled WGS sequence"/>
</dbReference>
<dbReference type="InterPro" id="IPR009057">
    <property type="entry name" value="Homeodomain-like_sf"/>
</dbReference>
<name>A0A1H7VPK2_9BACI</name>
<dbReference type="GO" id="GO:0006355">
    <property type="term" value="P:regulation of DNA-templated transcription"/>
    <property type="evidence" value="ECO:0007669"/>
    <property type="project" value="UniProtKB-ARBA"/>
</dbReference>
<gene>
    <name evidence="4" type="ORF">SAMN05192533_10151</name>
</gene>
<dbReference type="InterPro" id="IPR050109">
    <property type="entry name" value="HTH-type_TetR-like_transc_reg"/>
</dbReference>
<dbReference type="Gene3D" id="1.10.357.10">
    <property type="entry name" value="Tetracycline Repressor, domain 2"/>
    <property type="match status" value="1"/>
</dbReference>